<dbReference type="GO" id="GO:0005773">
    <property type="term" value="C:vacuole"/>
    <property type="evidence" value="ECO:0007669"/>
    <property type="project" value="GOC"/>
</dbReference>
<feature type="region of interest" description="Disordered" evidence="2">
    <location>
        <begin position="294"/>
        <end position="328"/>
    </location>
</feature>
<evidence type="ECO:0000313" key="4">
    <source>
        <dbReference type="Proteomes" id="UP000076738"/>
    </source>
</evidence>
<evidence type="ECO:0000313" key="3">
    <source>
        <dbReference type="EMBL" id="KZO97840.1"/>
    </source>
</evidence>
<dbReference type="PANTHER" id="PTHR14534:SF3">
    <property type="entry name" value="GID COMPLEX SUBUNIT 4 HOMOLOG"/>
    <property type="match status" value="1"/>
</dbReference>
<feature type="compositionally biased region" description="Basic residues" evidence="2">
    <location>
        <begin position="1"/>
        <end position="12"/>
    </location>
</feature>
<sequence>MDASVVHHHHRPFTPPHSPHSVDNAEASGSRRSSFDLHRQDSFDSGSGSGSTTGAPSPPPAAQVSSSLPAHFGEFHAGPSTIRHTPPRTPSPQDTEDGSYPPHVVGTIFEEPAASDVEQAPRVVLPDLYTDITHIKRLSDGRGCLYPGSVFSGTQRSGRNSYDVTVTIVDVSFTEATLTGYLLIHNLTPSHPHLTTLFTADIIGGPHHGFHTGQWGATEEDDMTHWSRFRGFSALKKELRGPRGTVDSRERNCVFMRWKERFLVPDHRVRDINGASFAGFYYVCVDLDPSTPPDNSNSLTFPPSSQHSLTQSRLPPTPRAHTAANASAMERARGKGYGTAMMEGLYFHQNSEPYQHLSLRHMPERTSAAFEFR</sequence>
<dbReference type="GO" id="GO:0045721">
    <property type="term" value="P:negative regulation of gluconeogenesis"/>
    <property type="evidence" value="ECO:0007669"/>
    <property type="project" value="TreeGrafter"/>
</dbReference>
<feature type="region of interest" description="Disordered" evidence="2">
    <location>
        <begin position="1"/>
        <end position="104"/>
    </location>
</feature>
<evidence type="ECO:0008006" key="5">
    <source>
        <dbReference type="Google" id="ProtNLM"/>
    </source>
</evidence>
<feature type="compositionally biased region" description="Polar residues" evidence="2">
    <location>
        <begin position="294"/>
        <end position="314"/>
    </location>
</feature>
<accession>A0A167NLJ9</accession>
<dbReference type="GO" id="GO:0006623">
    <property type="term" value="P:protein targeting to vacuole"/>
    <property type="evidence" value="ECO:0007669"/>
    <property type="project" value="TreeGrafter"/>
</dbReference>
<dbReference type="InterPro" id="IPR018618">
    <property type="entry name" value="GID4/10-like"/>
</dbReference>
<keyword evidence="4" id="KW-1185">Reference proteome</keyword>
<dbReference type="EMBL" id="KV417278">
    <property type="protein sequence ID" value="KZO97840.1"/>
    <property type="molecule type" value="Genomic_DNA"/>
</dbReference>
<dbReference type="OrthoDB" id="62at2759"/>
<dbReference type="STRING" id="1330018.A0A167NLJ9"/>
<dbReference type="GO" id="GO:0007039">
    <property type="term" value="P:protein catabolic process in the vacuole"/>
    <property type="evidence" value="ECO:0007669"/>
    <property type="project" value="TreeGrafter"/>
</dbReference>
<dbReference type="PANTHER" id="PTHR14534">
    <property type="entry name" value="VACUOLAR IMPORT AND DEGRADATION PROTEIN 24"/>
    <property type="match status" value="1"/>
</dbReference>
<dbReference type="GO" id="GO:0034657">
    <property type="term" value="C:GID complex"/>
    <property type="evidence" value="ECO:0007669"/>
    <property type="project" value="TreeGrafter"/>
</dbReference>
<evidence type="ECO:0000256" key="2">
    <source>
        <dbReference type="SAM" id="MobiDB-lite"/>
    </source>
</evidence>
<dbReference type="Proteomes" id="UP000076738">
    <property type="component" value="Unassembled WGS sequence"/>
</dbReference>
<evidence type="ECO:0000256" key="1">
    <source>
        <dbReference type="ARBA" id="ARBA00061469"/>
    </source>
</evidence>
<reference evidence="3 4" key="1">
    <citation type="journal article" date="2016" name="Mol. Biol. Evol.">
        <title>Comparative Genomics of Early-Diverging Mushroom-Forming Fungi Provides Insights into the Origins of Lignocellulose Decay Capabilities.</title>
        <authorList>
            <person name="Nagy L.G."/>
            <person name="Riley R."/>
            <person name="Tritt A."/>
            <person name="Adam C."/>
            <person name="Daum C."/>
            <person name="Floudas D."/>
            <person name="Sun H."/>
            <person name="Yadav J.S."/>
            <person name="Pangilinan J."/>
            <person name="Larsson K.H."/>
            <person name="Matsuura K."/>
            <person name="Barry K."/>
            <person name="Labutti K."/>
            <person name="Kuo R."/>
            <person name="Ohm R.A."/>
            <person name="Bhattacharya S.S."/>
            <person name="Shirouzu T."/>
            <person name="Yoshinaga Y."/>
            <person name="Martin F.M."/>
            <person name="Grigoriev I.V."/>
            <person name="Hibbett D.S."/>
        </authorList>
    </citation>
    <scope>NUCLEOTIDE SEQUENCE [LARGE SCALE GENOMIC DNA]</scope>
    <source>
        <strain evidence="3 4">TUFC12733</strain>
    </source>
</reference>
<feature type="compositionally biased region" description="Basic and acidic residues" evidence="2">
    <location>
        <begin position="33"/>
        <end position="42"/>
    </location>
</feature>
<proteinExistence type="inferred from homology"/>
<protein>
    <recommendedName>
        <fullName evidence="5">Vacuolar import and degradation protein</fullName>
    </recommendedName>
</protein>
<dbReference type="AlphaFoldDB" id="A0A167NLJ9"/>
<dbReference type="Pfam" id="PF09783">
    <property type="entry name" value="Vac_ImportDeg"/>
    <property type="match status" value="1"/>
</dbReference>
<dbReference type="GO" id="GO:0043161">
    <property type="term" value="P:proteasome-mediated ubiquitin-dependent protein catabolic process"/>
    <property type="evidence" value="ECO:0007669"/>
    <property type="project" value="TreeGrafter"/>
</dbReference>
<gene>
    <name evidence="3" type="ORF">CALVIDRAFT_479456</name>
</gene>
<organism evidence="3 4">
    <name type="scientific">Calocera viscosa (strain TUFC12733)</name>
    <dbReference type="NCBI Taxonomy" id="1330018"/>
    <lineage>
        <taxon>Eukaryota</taxon>
        <taxon>Fungi</taxon>
        <taxon>Dikarya</taxon>
        <taxon>Basidiomycota</taxon>
        <taxon>Agaricomycotina</taxon>
        <taxon>Dacrymycetes</taxon>
        <taxon>Dacrymycetales</taxon>
        <taxon>Dacrymycetaceae</taxon>
        <taxon>Calocera</taxon>
    </lineage>
</organism>
<name>A0A167NLJ9_CALVF</name>
<comment type="similarity">
    <text evidence="1">Belongs to the GID4/VID24 family.</text>
</comment>